<dbReference type="EMBL" id="JANKBY010000055">
    <property type="protein sequence ID" value="MCR1822436.1"/>
    <property type="molecule type" value="Genomic_DNA"/>
</dbReference>
<organism evidence="1 2">
    <name type="scientific">Terrisporobacter muris</name>
    <dbReference type="NCBI Taxonomy" id="2963284"/>
    <lineage>
        <taxon>Bacteria</taxon>
        <taxon>Bacillati</taxon>
        <taxon>Bacillota</taxon>
        <taxon>Clostridia</taxon>
        <taxon>Peptostreptococcales</taxon>
        <taxon>Peptostreptococcaceae</taxon>
        <taxon>Terrisporobacter</taxon>
    </lineage>
</organism>
<reference evidence="1" key="1">
    <citation type="submission" date="2022-07" db="EMBL/GenBank/DDBJ databases">
        <title>Enhanced cultured diversity of the mouse gut microbiota enables custom-made synthetic communities.</title>
        <authorList>
            <person name="Afrizal A."/>
        </authorList>
    </citation>
    <scope>NUCLEOTIDE SEQUENCE</scope>
    <source>
        <strain evidence="1">DSM 29186</strain>
    </source>
</reference>
<dbReference type="Proteomes" id="UP001140817">
    <property type="component" value="Unassembled WGS sequence"/>
</dbReference>
<name>A0A9X2S3G6_9FIRM</name>
<comment type="caution">
    <text evidence="1">The sequence shown here is derived from an EMBL/GenBank/DDBJ whole genome shotgun (WGS) entry which is preliminary data.</text>
</comment>
<proteinExistence type="predicted"/>
<dbReference type="RefSeq" id="WP_257560293.1">
    <property type="nucleotide sequence ID" value="NZ_JANKBY010000055.1"/>
</dbReference>
<protein>
    <submittedName>
        <fullName evidence="1">Uncharacterized protein</fullName>
    </submittedName>
</protein>
<evidence type="ECO:0000313" key="1">
    <source>
        <dbReference type="EMBL" id="MCR1822436.1"/>
    </source>
</evidence>
<gene>
    <name evidence="1" type="ORF">NSA58_06520</name>
</gene>
<accession>A0A9X2S3G6</accession>
<dbReference type="AlphaFoldDB" id="A0A9X2S3G6"/>
<keyword evidence="2" id="KW-1185">Reference proteome</keyword>
<evidence type="ECO:0000313" key="2">
    <source>
        <dbReference type="Proteomes" id="UP001140817"/>
    </source>
</evidence>
<sequence>MSEKLNIVIDQETEEFLTMITQLKQNNKERYMEAKGLIKGILLTEEQKSETN</sequence>